<dbReference type="GO" id="GO:0000445">
    <property type="term" value="C:THO complex part of transcription export complex"/>
    <property type="evidence" value="ECO:0007669"/>
    <property type="project" value="TreeGrafter"/>
</dbReference>
<evidence type="ECO:0000256" key="2">
    <source>
        <dbReference type="ARBA" id="ARBA00008044"/>
    </source>
</evidence>
<organism evidence="5 6">
    <name type="scientific">Anser cygnoides</name>
    <name type="common">Swan goose</name>
    <dbReference type="NCBI Taxonomy" id="8845"/>
    <lineage>
        <taxon>Eukaryota</taxon>
        <taxon>Metazoa</taxon>
        <taxon>Chordata</taxon>
        <taxon>Craniata</taxon>
        <taxon>Vertebrata</taxon>
        <taxon>Euteleostomi</taxon>
        <taxon>Archelosauria</taxon>
        <taxon>Archosauria</taxon>
        <taxon>Dinosauria</taxon>
        <taxon>Saurischia</taxon>
        <taxon>Theropoda</taxon>
        <taxon>Coelurosauria</taxon>
        <taxon>Aves</taxon>
        <taxon>Neognathae</taxon>
        <taxon>Galloanserae</taxon>
        <taxon>Anseriformes</taxon>
        <taxon>Anatidae</taxon>
        <taxon>Anserinae</taxon>
        <taxon>Anser</taxon>
    </lineage>
</organism>
<reference evidence="5" key="2">
    <citation type="submission" date="2025-09" db="UniProtKB">
        <authorList>
            <consortium name="Ensembl"/>
        </authorList>
    </citation>
    <scope>IDENTIFICATION</scope>
</reference>
<keyword evidence="3" id="KW-0539">Nucleus</keyword>
<protein>
    <submittedName>
        <fullName evidence="5">THO complex 5</fullName>
    </submittedName>
</protein>
<dbReference type="PANTHER" id="PTHR13375:SF3">
    <property type="entry name" value="THO COMPLEX SUBUNIT 5 HOMOLOG"/>
    <property type="match status" value="1"/>
</dbReference>
<evidence type="ECO:0000313" key="5">
    <source>
        <dbReference type="Ensembl" id="ENSACDP00005020399.1"/>
    </source>
</evidence>
<comment type="similarity">
    <text evidence="2">Belongs to the THOC5 family.</text>
</comment>
<name>A0A8B9EEF9_ANSCY</name>
<evidence type="ECO:0000256" key="3">
    <source>
        <dbReference type="ARBA" id="ARBA00023242"/>
    </source>
</evidence>
<dbReference type="GO" id="GO:0003729">
    <property type="term" value="F:mRNA binding"/>
    <property type="evidence" value="ECO:0007669"/>
    <property type="project" value="TreeGrafter"/>
</dbReference>
<evidence type="ECO:0000256" key="1">
    <source>
        <dbReference type="ARBA" id="ARBA00004123"/>
    </source>
</evidence>
<dbReference type="PANTHER" id="PTHR13375">
    <property type="entry name" value="FMS INTERACTING PROTEIN"/>
    <property type="match status" value="1"/>
</dbReference>
<feature type="region of interest" description="Disordered" evidence="4">
    <location>
        <begin position="1"/>
        <end position="20"/>
    </location>
</feature>
<keyword evidence="6" id="KW-1185">Reference proteome</keyword>
<dbReference type="AlphaFoldDB" id="A0A8B9EEF9"/>
<evidence type="ECO:0000256" key="4">
    <source>
        <dbReference type="SAM" id="MobiDB-lite"/>
    </source>
</evidence>
<dbReference type="InterPro" id="IPR019163">
    <property type="entry name" value="THO_Thoc5"/>
</dbReference>
<dbReference type="Ensembl" id="ENSACDT00005024409.1">
    <property type="protein sequence ID" value="ENSACDP00005020399.1"/>
    <property type="gene ID" value="ENSACDG00005014714.1"/>
</dbReference>
<dbReference type="Proteomes" id="UP000694521">
    <property type="component" value="Unplaced"/>
</dbReference>
<reference evidence="5" key="1">
    <citation type="submission" date="2025-08" db="UniProtKB">
        <authorList>
            <consortium name="Ensembl"/>
        </authorList>
    </citation>
    <scope>IDENTIFICATION</scope>
</reference>
<comment type="subcellular location">
    <subcellularLocation>
        <location evidence="1">Nucleus</location>
    </subcellularLocation>
</comment>
<accession>A0A8B9EEF9</accession>
<feature type="region of interest" description="Disordered" evidence="4">
    <location>
        <begin position="294"/>
        <end position="324"/>
    </location>
</feature>
<feature type="compositionally biased region" description="Basic residues" evidence="4">
    <location>
        <begin position="1"/>
        <end position="12"/>
    </location>
</feature>
<dbReference type="GO" id="GO:0006406">
    <property type="term" value="P:mRNA export from nucleus"/>
    <property type="evidence" value="ECO:0007669"/>
    <property type="project" value="TreeGrafter"/>
</dbReference>
<sequence>PGSGARTKRRPGGCRCDGGPRGLLPAQDARYYSEECEVELRDPIRDYELYKETCQELQRLMAEIQELKSRGIKDNASEIDERRMQSCVHFMTLKKLNRLAHIRLKKGRDQTHEAKQKVDAYHLQLQNLLYEVMHLQKEITKCLEFKSKHEEIELVSLEEFYSEAPTEISRPDITLTEPHQQTLARLDWELEQRKRLAERYKECLTIKEKILKEIEVKKEYLSSLQPRLNSIMQASLPVQEYLFMPFDQAHKQYETARHLPPPLYVLFVQASAYGQACDKKLVVAIEGSVEEAKALYKPPEDSQDDESDSDVEEEQTTKRRRPTLGVQLDDKRKEMLKRHPLSVTVDLKCKDENVLHLTFYYLMNLNVMTVKTKVTTAVEMTTAVSAGRAECPLSRLGTRRRGCEQQQDGSRGCRRSLGAWRRCQKFRGCPRAPVLPPPAESSRPLPRSAWSLLAEHGVVPVSSECQHLFPTKIVSRLVKWTAIPFEDYAELPYTKDVLEAGLAEDTHLYYMALIERGTAKLQAAVVLNPGYSALPPIFSLCLNWKGERTGNNDDNIRAMESEVNVCYKELWGPKPGYQLLTNQLQRLCMVLDVYLETEPHDTSVEGPKEFPQEKMCLRLVRGPMRLKPFKFNYPQGFFSHR</sequence>
<feature type="compositionally biased region" description="Acidic residues" evidence="4">
    <location>
        <begin position="301"/>
        <end position="314"/>
    </location>
</feature>
<evidence type="ECO:0000313" key="6">
    <source>
        <dbReference type="Proteomes" id="UP000694521"/>
    </source>
</evidence>
<proteinExistence type="inferred from homology"/>
<dbReference type="Pfam" id="PF09766">
    <property type="entry name" value="FmiP_Thoc5"/>
    <property type="match status" value="1"/>
</dbReference>